<dbReference type="OrthoDB" id="5579173at2"/>
<dbReference type="Proteomes" id="UP000231564">
    <property type="component" value="Chromosome MARIT"/>
</dbReference>
<name>A0A2H1E9X1_9FLAO</name>
<keyword evidence="2" id="KW-1185">Reference proteome</keyword>
<sequence length="353" mass="39116">MKKIITSLTLLAFIAYSCNTDDEVLSNQQVSTTGIDNKGIKLEGDEALKALEEINASNEWKLIAKGEKESEERVSNGLISLPASSPLNITQGLEKLGITTGEITQATSTFDKWLAHFEVFKPYAVFFNDKDVLNNQYGYTPKYVGSRNRERYGYVPFAIKAGKPSVSYDRLDTQGKEVHEFYIINESNLTDESTQSYSYEQGVEESVNVSAGVSLGFEAKIGVPMFAESSFSVGVELSTGYSNTRSTVKTIAAEYTAQMPPRTKRKIRIVTDLVNVDARYKIPYVLNGNFEAYYYYQLEHTGGRSTPDGDKTRNIFPASTLDKYIGNQKSAGSISYLKKSNVQVFAGPAIPLD</sequence>
<reference evidence="1 2" key="1">
    <citation type="submission" date="2016-11" db="EMBL/GenBank/DDBJ databases">
        <authorList>
            <person name="Jaros S."/>
            <person name="Januszkiewicz K."/>
            <person name="Wedrychowicz H."/>
        </authorList>
    </citation>
    <scope>NUCLEOTIDE SEQUENCE [LARGE SCALE GENOMIC DNA]</scope>
    <source>
        <strain evidence="1">NCIMB 2154T</strain>
    </source>
</reference>
<protein>
    <submittedName>
        <fullName evidence="1">Probable lipoprotein</fullName>
    </submittedName>
</protein>
<dbReference type="EMBL" id="LT634361">
    <property type="protein sequence ID" value="SFZ82464.1"/>
    <property type="molecule type" value="Genomic_DNA"/>
</dbReference>
<dbReference type="SUPFAM" id="SSF56973">
    <property type="entry name" value="Aerolisin/ETX pore-forming domain"/>
    <property type="match status" value="1"/>
</dbReference>
<accession>A0A2H1E9X1</accession>
<dbReference type="Gene3D" id="2.170.15.10">
    <property type="entry name" value="Proaerolysin, chain A, domain 3"/>
    <property type="match status" value="1"/>
</dbReference>
<dbReference type="AlphaFoldDB" id="A0A2H1E9X1"/>
<dbReference type="RefSeq" id="WP_100211194.1">
    <property type="nucleotide sequence ID" value="NZ_CP138495.1"/>
</dbReference>
<keyword evidence="1" id="KW-0449">Lipoprotein</keyword>
<gene>
    <name evidence="1" type="ORF">MARIT_1601</name>
</gene>
<proteinExistence type="predicted"/>
<dbReference type="Pfam" id="PF03318">
    <property type="entry name" value="ETX_MTX2"/>
    <property type="match status" value="1"/>
</dbReference>
<evidence type="ECO:0000313" key="2">
    <source>
        <dbReference type="Proteomes" id="UP000231564"/>
    </source>
</evidence>
<dbReference type="GeneID" id="47723114"/>
<dbReference type="KEGG" id="tmar:MARIT_1601"/>
<dbReference type="InterPro" id="IPR004991">
    <property type="entry name" value="Aerolysin-like"/>
</dbReference>
<evidence type="ECO:0000313" key="1">
    <source>
        <dbReference type="EMBL" id="SFZ82464.1"/>
    </source>
</evidence>
<organism evidence="1 2">
    <name type="scientific">Tenacibaculum maritimum NCIMB 2154</name>
    <dbReference type="NCBI Taxonomy" id="1349785"/>
    <lineage>
        <taxon>Bacteria</taxon>
        <taxon>Pseudomonadati</taxon>
        <taxon>Bacteroidota</taxon>
        <taxon>Flavobacteriia</taxon>
        <taxon>Flavobacteriales</taxon>
        <taxon>Flavobacteriaceae</taxon>
        <taxon>Tenacibaculum</taxon>
    </lineage>
</organism>
<dbReference type="PROSITE" id="PS51257">
    <property type="entry name" value="PROKAR_LIPOPROTEIN"/>
    <property type="match status" value="1"/>
</dbReference>
<dbReference type="STRING" id="1349785.GCA_000509405_00209"/>